<evidence type="ECO:0000256" key="4">
    <source>
        <dbReference type="ARBA" id="ARBA00023163"/>
    </source>
</evidence>
<dbReference type="InterPro" id="IPR036638">
    <property type="entry name" value="HLH_DNA-bd_sf"/>
</dbReference>
<evidence type="ECO:0000256" key="5">
    <source>
        <dbReference type="ARBA" id="ARBA00023242"/>
    </source>
</evidence>
<dbReference type="Proteomes" id="UP000092462">
    <property type="component" value="Unassembled WGS sequence"/>
</dbReference>
<dbReference type="EMBL" id="AJVK01007303">
    <property type="status" value="NOT_ANNOTATED_CDS"/>
    <property type="molecule type" value="Genomic_DNA"/>
</dbReference>
<comment type="subcellular location">
    <subcellularLocation>
        <location evidence="1">Nucleus</location>
    </subcellularLocation>
</comment>
<dbReference type="VEuPathDB" id="VectorBase:PPAPM1_003179"/>
<keyword evidence="3" id="KW-0238">DNA-binding</keyword>
<dbReference type="Gene3D" id="4.10.280.10">
    <property type="entry name" value="Helix-loop-helix DNA-binding domain"/>
    <property type="match status" value="1"/>
</dbReference>
<feature type="region of interest" description="Disordered" evidence="6">
    <location>
        <begin position="342"/>
        <end position="369"/>
    </location>
</feature>
<dbReference type="AlphaFoldDB" id="A0A1B0EZI5"/>
<feature type="compositionally biased region" description="Polar residues" evidence="6">
    <location>
        <begin position="350"/>
        <end position="363"/>
    </location>
</feature>
<evidence type="ECO:0000313" key="7">
    <source>
        <dbReference type="EnsemblMetazoa" id="PPAI009812-PA"/>
    </source>
</evidence>
<dbReference type="Gene3D" id="6.10.250.980">
    <property type="match status" value="1"/>
</dbReference>
<evidence type="ECO:0000256" key="2">
    <source>
        <dbReference type="ARBA" id="ARBA00023015"/>
    </source>
</evidence>
<dbReference type="PROSITE" id="PS51054">
    <property type="entry name" value="ORANGE"/>
    <property type="match status" value="1"/>
</dbReference>
<dbReference type="InterPro" id="IPR050370">
    <property type="entry name" value="HES_HEY"/>
</dbReference>
<sequence>MRGNRQIFAGDTQISLLVSASTFSFTESFSGPHHNEFVNWMPARHTKLEKADILEMTVKHLQTIQRQQFAMAVNTDPTVIHKFKSGFTDCAEEVTRYVNQMDGLDSGVKQRLANHLNNCVSNIQQLAPPLSFPQPPTGVGLSAFPGSIPMHGTGSSSSVIPMPQDVNNNGRIQMGGVQLIPSRLPTGELALVMPNSSNLSFFPSASPFSTPAPPPPSNLDLGAAYARSSAFSSVSRPAATRHSPPLSPVSSISSCGEDSHHSSDYQNSTASPPLVPSCSAATLPSNLQQPQVSSTTETQRARLESKPDIHYVNKKRPYPFDVSESTASKYEISAKAIKLEARGEPGPNFDHNQNSAQNGNTSADMWRPW</sequence>
<dbReference type="GO" id="GO:0046983">
    <property type="term" value="F:protein dimerization activity"/>
    <property type="evidence" value="ECO:0007669"/>
    <property type="project" value="InterPro"/>
</dbReference>
<dbReference type="SMART" id="SM00511">
    <property type="entry name" value="ORANGE"/>
    <property type="match status" value="1"/>
</dbReference>
<name>A0A1B0EZI5_PHLPP</name>
<organism evidence="7 8">
    <name type="scientific">Phlebotomus papatasi</name>
    <name type="common">Sandfly</name>
    <dbReference type="NCBI Taxonomy" id="29031"/>
    <lineage>
        <taxon>Eukaryota</taxon>
        <taxon>Metazoa</taxon>
        <taxon>Ecdysozoa</taxon>
        <taxon>Arthropoda</taxon>
        <taxon>Hexapoda</taxon>
        <taxon>Insecta</taxon>
        <taxon>Pterygota</taxon>
        <taxon>Neoptera</taxon>
        <taxon>Endopterygota</taxon>
        <taxon>Diptera</taxon>
        <taxon>Nematocera</taxon>
        <taxon>Psychodoidea</taxon>
        <taxon>Psychodidae</taxon>
        <taxon>Phlebotomus</taxon>
        <taxon>Phlebotomus</taxon>
    </lineage>
</organism>
<evidence type="ECO:0000256" key="6">
    <source>
        <dbReference type="SAM" id="MobiDB-lite"/>
    </source>
</evidence>
<dbReference type="GO" id="GO:0006355">
    <property type="term" value="P:regulation of DNA-templated transcription"/>
    <property type="evidence" value="ECO:0007669"/>
    <property type="project" value="InterPro"/>
</dbReference>
<keyword evidence="4" id="KW-0804">Transcription</keyword>
<feature type="compositionally biased region" description="Polar residues" evidence="6">
    <location>
        <begin position="279"/>
        <end position="298"/>
    </location>
</feature>
<reference evidence="7" key="1">
    <citation type="submission" date="2022-08" db="UniProtKB">
        <authorList>
            <consortium name="EnsemblMetazoa"/>
        </authorList>
    </citation>
    <scope>IDENTIFICATION</scope>
    <source>
        <strain evidence="7">Israel</strain>
    </source>
</reference>
<dbReference type="EnsemblMetazoa" id="PPAI009812-RA">
    <property type="protein sequence ID" value="PPAI009812-PA"/>
    <property type="gene ID" value="PPAI009812"/>
</dbReference>
<dbReference type="PANTHER" id="PTHR10985">
    <property type="entry name" value="BASIC HELIX-LOOP-HELIX TRANSCRIPTION FACTOR, HES-RELATED"/>
    <property type="match status" value="1"/>
</dbReference>
<proteinExistence type="predicted"/>
<evidence type="ECO:0000256" key="3">
    <source>
        <dbReference type="ARBA" id="ARBA00023125"/>
    </source>
</evidence>
<evidence type="ECO:0000313" key="8">
    <source>
        <dbReference type="Proteomes" id="UP000092462"/>
    </source>
</evidence>
<keyword evidence="5" id="KW-0539">Nucleus</keyword>
<dbReference type="VEuPathDB" id="VectorBase:PPAI009812"/>
<dbReference type="Pfam" id="PF07527">
    <property type="entry name" value="Hairy_orange"/>
    <property type="match status" value="1"/>
</dbReference>
<keyword evidence="2" id="KW-0805">Transcription regulation</keyword>
<dbReference type="InterPro" id="IPR003650">
    <property type="entry name" value="Orange_dom"/>
</dbReference>
<evidence type="ECO:0000256" key="1">
    <source>
        <dbReference type="ARBA" id="ARBA00004123"/>
    </source>
</evidence>
<dbReference type="GO" id="GO:0005634">
    <property type="term" value="C:nucleus"/>
    <property type="evidence" value="ECO:0007669"/>
    <property type="project" value="UniProtKB-SubCell"/>
</dbReference>
<dbReference type="GO" id="GO:0003677">
    <property type="term" value="F:DNA binding"/>
    <property type="evidence" value="ECO:0007669"/>
    <property type="project" value="UniProtKB-KW"/>
</dbReference>
<keyword evidence="8" id="KW-1185">Reference proteome</keyword>
<dbReference type="EMBL" id="AJVK01007302">
    <property type="status" value="NOT_ANNOTATED_CDS"/>
    <property type="molecule type" value="Genomic_DNA"/>
</dbReference>
<dbReference type="SUPFAM" id="SSF158457">
    <property type="entry name" value="Orange domain-like"/>
    <property type="match status" value="1"/>
</dbReference>
<feature type="region of interest" description="Disordered" evidence="6">
    <location>
        <begin position="236"/>
        <end position="303"/>
    </location>
</feature>
<accession>A0A1B0EZI5</accession>
<protein>
    <submittedName>
        <fullName evidence="7">Uncharacterized protein</fullName>
    </submittedName>
</protein>